<reference evidence="2 3" key="1">
    <citation type="journal article" date="2019" name="Nat. Med.">
        <title>A library of human gut bacterial isolates paired with longitudinal multiomics data enables mechanistic microbiome research.</title>
        <authorList>
            <person name="Poyet M."/>
            <person name="Groussin M."/>
            <person name="Gibbons S.M."/>
            <person name="Avila-Pacheco J."/>
            <person name="Jiang X."/>
            <person name="Kearney S.M."/>
            <person name="Perrotta A.R."/>
            <person name="Berdy B."/>
            <person name="Zhao S."/>
            <person name="Lieberman T.D."/>
            <person name="Swanson P.K."/>
            <person name="Smith M."/>
            <person name="Roesemann S."/>
            <person name="Alexander J.E."/>
            <person name="Rich S.A."/>
            <person name="Livny J."/>
            <person name="Vlamakis H."/>
            <person name="Clish C."/>
            <person name="Bullock K."/>
            <person name="Deik A."/>
            <person name="Scott J."/>
            <person name="Pierce K.A."/>
            <person name="Xavier R.J."/>
            <person name="Alm E.J."/>
        </authorList>
    </citation>
    <scope>NUCLEOTIDE SEQUENCE [LARGE SCALE GENOMIC DNA]</scope>
    <source>
        <strain evidence="2 3">BIOML-A14</strain>
    </source>
</reference>
<dbReference type="PANTHER" id="PTHR43685">
    <property type="entry name" value="GLYCOSYLTRANSFERASE"/>
    <property type="match status" value="1"/>
</dbReference>
<dbReference type="SUPFAM" id="SSF53448">
    <property type="entry name" value="Nucleotide-diphospho-sugar transferases"/>
    <property type="match status" value="1"/>
</dbReference>
<dbReference type="InterPro" id="IPR050834">
    <property type="entry name" value="Glycosyltransf_2"/>
</dbReference>
<dbReference type="InterPro" id="IPR029044">
    <property type="entry name" value="Nucleotide-diphossugar_trans"/>
</dbReference>
<dbReference type="InterPro" id="IPR001173">
    <property type="entry name" value="Glyco_trans_2-like"/>
</dbReference>
<dbReference type="Proteomes" id="UP000435985">
    <property type="component" value="Unassembled WGS sequence"/>
</dbReference>
<sequence length="261" mass="29915">MSKISIVTVTYNCVNDVERTVKSVINQDYADKEYIIIDGNSQDGTKELLDQYKSNFNYFISEPDKGIYDAMNKAIRVAKGEWLVFMNAGDSFASSTVLSEISSTGFLAIADVIYANVIQAFEDRKKFLRTYDKIAAERVPYEVCHQATLTKTNWLKKIEFDTSYKICADCDTFVKIKKAGGIFVFAPITMAYFEVSCGATARNIKLMYKERRRIDGNPPLGGKDIINYCKCLFRFLVMRFLPQSVYEKMMFKYMSNLYPEV</sequence>
<gene>
    <name evidence="2" type="ORF">F3B98_29225</name>
</gene>
<dbReference type="AlphaFoldDB" id="A0A642C6V0"/>
<evidence type="ECO:0000313" key="2">
    <source>
        <dbReference type="EMBL" id="KAA4656993.1"/>
    </source>
</evidence>
<dbReference type="PANTHER" id="PTHR43685:SF2">
    <property type="entry name" value="GLYCOSYLTRANSFERASE 2-LIKE DOMAIN-CONTAINING PROTEIN"/>
    <property type="match status" value="1"/>
</dbReference>
<proteinExistence type="predicted"/>
<name>A0A642C6V0_BACOV</name>
<evidence type="ECO:0000259" key="1">
    <source>
        <dbReference type="Pfam" id="PF00535"/>
    </source>
</evidence>
<dbReference type="CDD" id="cd06433">
    <property type="entry name" value="GT_2_WfgS_like"/>
    <property type="match status" value="1"/>
</dbReference>
<dbReference type="EMBL" id="VWFO01000294">
    <property type="protein sequence ID" value="KAA4656993.1"/>
    <property type="molecule type" value="Genomic_DNA"/>
</dbReference>
<dbReference type="Pfam" id="PF00535">
    <property type="entry name" value="Glycos_transf_2"/>
    <property type="match status" value="1"/>
</dbReference>
<keyword evidence="2" id="KW-0808">Transferase</keyword>
<organism evidence="2 3">
    <name type="scientific">Bacteroides ovatus</name>
    <dbReference type="NCBI Taxonomy" id="28116"/>
    <lineage>
        <taxon>Bacteria</taxon>
        <taxon>Pseudomonadati</taxon>
        <taxon>Bacteroidota</taxon>
        <taxon>Bacteroidia</taxon>
        <taxon>Bacteroidales</taxon>
        <taxon>Bacteroidaceae</taxon>
        <taxon>Bacteroides</taxon>
    </lineage>
</organism>
<dbReference type="Gene3D" id="3.90.550.10">
    <property type="entry name" value="Spore Coat Polysaccharide Biosynthesis Protein SpsA, Chain A"/>
    <property type="match status" value="1"/>
</dbReference>
<evidence type="ECO:0000313" key="3">
    <source>
        <dbReference type="Proteomes" id="UP000435985"/>
    </source>
</evidence>
<protein>
    <submittedName>
        <fullName evidence="2">Glycosyltransferase</fullName>
    </submittedName>
</protein>
<dbReference type="GO" id="GO:0016740">
    <property type="term" value="F:transferase activity"/>
    <property type="evidence" value="ECO:0007669"/>
    <property type="project" value="UniProtKB-KW"/>
</dbReference>
<comment type="caution">
    <text evidence="2">The sequence shown here is derived from an EMBL/GenBank/DDBJ whole genome shotgun (WGS) entry which is preliminary data.</text>
</comment>
<accession>A0A642C6V0</accession>
<feature type="domain" description="Glycosyltransferase 2-like" evidence="1">
    <location>
        <begin position="5"/>
        <end position="95"/>
    </location>
</feature>